<dbReference type="InParanoid" id="A0A5F4W6E9"/>
<dbReference type="InterPro" id="IPR031711">
    <property type="entry name" value="DUF4724"/>
</dbReference>
<feature type="compositionally biased region" description="Polar residues" evidence="2">
    <location>
        <begin position="480"/>
        <end position="489"/>
    </location>
</feature>
<accession>A0A5F4W6E9</accession>
<keyword evidence="1" id="KW-0175">Coiled coil</keyword>
<dbReference type="GeneTree" id="ENSGT00390000003836"/>
<feature type="compositionally biased region" description="Polar residues" evidence="2">
    <location>
        <begin position="328"/>
        <end position="344"/>
    </location>
</feature>
<evidence type="ECO:0000256" key="1">
    <source>
        <dbReference type="SAM" id="Coils"/>
    </source>
</evidence>
<dbReference type="Pfam" id="PF15821">
    <property type="entry name" value="DUF4709"/>
    <property type="match status" value="1"/>
</dbReference>
<keyword evidence="6" id="KW-1185">Reference proteome</keyword>
<dbReference type="InterPro" id="IPR040119">
    <property type="entry name" value="C10orf67-like"/>
</dbReference>
<dbReference type="OMA" id="HINKNWE"/>
<evidence type="ECO:0000259" key="3">
    <source>
        <dbReference type="Pfam" id="PF15821"/>
    </source>
</evidence>
<feature type="region of interest" description="Disordered" evidence="2">
    <location>
        <begin position="295"/>
        <end position="358"/>
    </location>
</feature>
<gene>
    <name evidence="5" type="primary">C10orf67</name>
    <name evidence="5" type="synonym">C7H10orf67</name>
</gene>
<evidence type="ECO:0000256" key="2">
    <source>
        <dbReference type="SAM" id="MobiDB-lite"/>
    </source>
</evidence>
<proteinExistence type="predicted"/>
<evidence type="ECO:0000259" key="4">
    <source>
        <dbReference type="Pfam" id="PF15852"/>
    </source>
</evidence>
<evidence type="ECO:0000313" key="5">
    <source>
        <dbReference type="Ensembl" id="ENSCJAP00000073391.2"/>
    </source>
</evidence>
<dbReference type="InterPro" id="IPR031651">
    <property type="entry name" value="DUF4709"/>
</dbReference>
<name>A0A5F4W6E9_CALJA</name>
<feature type="coiled-coil region" evidence="1">
    <location>
        <begin position="165"/>
        <end position="277"/>
    </location>
</feature>
<dbReference type="Pfam" id="PF15852">
    <property type="entry name" value="DUF4724"/>
    <property type="match status" value="1"/>
</dbReference>
<dbReference type="STRING" id="9483.ENSCJAP00000073391"/>
<evidence type="ECO:0000313" key="6">
    <source>
        <dbReference type="Proteomes" id="UP000008225"/>
    </source>
</evidence>
<feature type="domain" description="DUF4724" evidence="4">
    <location>
        <begin position="442"/>
        <end position="519"/>
    </location>
</feature>
<protein>
    <submittedName>
        <fullName evidence="5">Chromosome 10 open reading frame 67</fullName>
    </submittedName>
</protein>
<feature type="compositionally biased region" description="Low complexity" evidence="2">
    <location>
        <begin position="506"/>
        <end position="516"/>
    </location>
</feature>
<dbReference type="Proteomes" id="UP000008225">
    <property type="component" value="Chromosome 7"/>
</dbReference>
<feature type="coiled-coil region" evidence="1">
    <location>
        <begin position="396"/>
        <end position="434"/>
    </location>
</feature>
<dbReference type="AlphaFoldDB" id="A0A5F4W6E9"/>
<feature type="domain" description="DUF4709" evidence="3">
    <location>
        <begin position="32"/>
        <end position="141"/>
    </location>
</feature>
<reference evidence="5" key="3">
    <citation type="submission" date="2025-09" db="UniProtKB">
        <authorList>
            <consortium name="Ensembl"/>
        </authorList>
    </citation>
    <scope>IDENTIFICATION</scope>
</reference>
<dbReference type="PANTHER" id="PTHR22382:SF7">
    <property type="entry name" value="RIKEN CDNA 4921504E06 GENE"/>
    <property type="match status" value="1"/>
</dbReference>
<reference evidence="5" key="1">
    <citation type="submission" date="2009-03" db="EMBL/GenBank/DDBJ databases">
        <authorList>
            <person name="Warren W."/>
            <person name="Ye L."/>
            <person name="Minx P."/>
            <person name="Worley K."/>
            <person name="Gibbs R."/>
            <person name="Wilson R.K."/>
        </authorList>
    </citation>
    <scope>NUCLEOTIDE SEQUENCE [LARGE SCALE GENOMIC DNA]</scope>
</reference>
<organism evidence="5 6">
    <name type="scientific">Callithrix jacchus</name>
    <name type="common">White-tufted-ear marmoset</name>
    <name type="synonym">Simia Jacchus</name>
    <dbReference type="NCBI Taxonomy" id="9483"/>
    <lineage>
        <taxon>Eukaryota</taxon>
        <taxon>Metazoa</taxon>
        <taxon>Chordata</taxon>
        <taxon>Craniata</taxon>
        <taxon>Vertebrata</taxon>
        <taxon>Euteleostomi</taxon>
        <taxon>Mammalia</taxon>
        <taxon>Eutheria</taxon>
        <taxon>Euarchontoglires</taxon>
        <taxon>Primates</taxon>
        <taxon>Haplorrhini</taxon>
        <taxon>Platyrrhini</taxon>
        <taxon>Cebidae</taxon>
        <taxon>Callitrichinae</taxon>
        <taxon>Callithrix</taxon>
        <taxon>Callithrix</taxon>
    </lineage>
</organism>
<sequence length="546" mass="62715">MESWGDTPETKGCRKIIQGLEASIEQFQFNHRLNISDDLKVGFFNTDHATQTDASEILSINELSSSTQKLQQMMKSLQVDFGFLKQSIQLKFEDRLKEESLRLFNILHDRILEIEKHYQQNEDKMRKSFNQQLADAIAVIKGMYRQFFEVEEEKVSLQDASSVKTNTLLRKLKEKEDIIKGLKEELDQYEDFGFHKMESFAKETSSPKPNLEKEILVYKVENERLLQIISDLEEEIQINLKENSELEDELISMKEMAEKDYKTIQKLMNSRDRLREELDYEKLLIQDMINKQKEDKEMRKKYGSLSVKATRSAKGREASLSPWPKSPPSTTASRPHSASMSVLSAGTKKAKTPKKALKEEQPVVSYAAPIGRHAEEKKVKILGSKVEDKLALESPIEALKANLEDEKQKMERIKKEAERLNKSWEKRFSILRNSFHVLKNEMFTRHTLFRQFAVLADTSFNYIKVKPLFVQSKTTLMGTASSSHGTSSIDSKHAVGASDQAFPQLSPRGSCSPGPRSTKRTSLKYQVHPREPRQGLICYSPGHEPS</sequence>
<feature type="region of interest" description="Disordered" evidence="2">
    <location>
        <begin position="480"/>
        <end position="546"/>
    </location>
</feature>
<dbReference type="PANTHER" id="PTHR22382">
    <property type="entry name" value="RIKEN CDNA 4921504E06 GENE"/>
    <property type="match status" value="1"/>
</dbReference>
<dbReference type="FunCoup" id="A0A5F4W6E9">
    <property type="interactions" value="2"/>
</dbReference>
<dbReference type="Ensembl" id="ENSCJAT00000107857.2">
    <property type="protein sequence ID" value="ENSCJAP00000073391.2"/>
    <property type="gene ID" value="ENSCJAG00000062181.2"/>
</dbReference>
<reference evidence="5" key="2">
    <citation type="submission" date="2025-08" db="UniProtKB">
        <authorList>
            <consortium name="Ensembl"/>
        </authorList>
    </citation>
    <scope>IDENTIFICATION</scope>
</reference>